<proteinExistence type="predicted"/>
<evidence type="ECO:0000313" key="8">
    <source>
        <dbReference type="Proteomes" id="UP000550714"/>
    </source>
</evidence>
<dbReference type="PROSITE" id="PS50949">
    <property type="entry name" value="HTH_GNTR"/>
    <property type="match status" value="1"/>
</dbReference>
<dbReference type="InterPro" id="IPR050679">
    <property type="entry name" value="Bact_HTH_transcr_reg"/>
</dbReference>
<evidence type="ECO:0000313" key="7">
    <source>
        <dbReference type="EMBL" id="MBB3049432.1"/>
    </source>
</evidence>
<dbReference type="Pfam" id="PF00392">
    <property type="entry name" value="GntR"/>
    <property type="match status" value="1"/>
</dbReference>
<reference evidence="7 8" key="1">
    <citation type="submission" date="2020-08" db="EMBL/GenBank/DDBJ databases">
        <title>Genomic Encyclopedia of Type Strains, Phase III (KMG-III): the genomes of soil and plant-associated and newly described type strains.</title>
        <authorList>
            <person name="Whitman W."/>
        </authorList>
    </citation>
    <scope>NUCLEOTIDE SEQUENCE [LARGE SCALE GENOMIC DNA]</scope>
    <source>
        <strain evidence="7 8">CECT 8577</strain>
    </source>
</reference>
<evidence type="ECO:0000256" key="4">
    <source>
        <dbReference type="SAM" id="MobiDB-lite"/>
    </source>
</evidence>
<comment type="caution">
    <text evidence="7">The sequence shown here is derived from an EMBL/GenBank/DDBJ whole genome shotgun (WGS) entry which is preliminary data.</text>
</comment>
<feature type="domain" description="HTH cro/C1-type" evidence="5">
    <location>
        <begin position="19"/>
        <end position="74"/>
    </location>
</feature>
<sequence length="309" mass="33876">MGTDDEVRPAQVAELVNALVAIREERGLPRLAVAKLMGFATHRAVDRFERHVQDPKFATLLRYADAIGVRVRATVRAPDGVLSPEIETLPDDSTQLSQVQAALVEIRTAQGRTQAQVSERLGCVAHGVYLRERSDDVRLSTLLRYADALGAGVEFSLIRDPAEVAVDATSPGCRADPGAPRTNRGGPVDRIVEDLRTRLEAGEWPPSGCLPSQRALCAEYDCTLPTVRAALSELRALGYISAGFGDHPHVRDRPGEVDLPRALSRLAGQVAERRDTLEARDATQEGWLRDLQRQLVQLSDLAEAREQRQ</sequence>
<evidence type="ECO:0000259" key="5">
    <source>
        <dbReference type="PROSITE" id="PS50943"/>
    </source>
</evidence>
<dbReference type="RefSeq" id="WP_183646920.1">
    <property type="nucleotide sequence ID" value="NZ_JACHWU010000001.1"/>
</dbReference>
<protein>
    <submittedName>
        <fullName evidence="7">Transcriptional regulator with XRE-family HTH domain</fullName>
    </submittedName>
</protein>
<keyword evidence="2" id="KW-0238">DNA-binding</keyword>
<dbReference type="Gene3D" id="1.10.10.10">
    <property type="entry name" value="Winged helix-like DNA-binding domain superfamily/Winged helix DNA-binding domain"/>
    <property type="match status" value="1"/>
</dbReference>
<evidence type="ECO:0000259" key="6">
    <source>
        <dbReference type="PROSITE" id="PS50949"/>
    </source>
</evidence>
<dbReference type="CDD" id="cd00093">
    <property type="entry name" value="HTH_XRE"/>
    <property type="match status" value="1"/>
</dbReference>
<evidence type="ECO:0000256" key="1">
    <source>
        <dbReference type="ARBA" id="ARBA00023015"/>
    </source>
</evidence>
<dbReference type="EMBL" id="JACHWU010000001">
    <property type="protein sequence ID" value="MBB3049432.1"/>
    <property type="molecule type" value="Genomic_DNA"/>
</dbReference>
<name>A0A839RWE1_9PSEU</name>
<dbReference type="SMART" id="SM00530">
    <property type="entry name" value="HTH_XRE"/>
    <property type="match status" value="2"/>
</dbReference>
<dbReference type="GO" id="GO:0003677">
    <property type="term" value="F:DNA binding"/>
    <property type="evidence" value="ECO:0007669"/>
    <property type="project" value="UniProtKB-KW"/>
</dbReference>
<dbReference type="InterPro" id="IPR000524">
    <property type="entry name" value="Tscrpt_reg_HTH_GntR"/>
</dbReference>
<gene>
    <name evidence="7" type="ORF">FHS23_000427</name>
</gene>
<evidence type="ECO:0000256" key="3">
    <source>
        <dbReference type="ARBA" id="ARBA00023163"/>
    </source>
</evidence>
<dbReference type="SUPFAM" id="SSF47413">
    <property type="entry name" value="lambda repressor-like DNA-binding domains"/>
    <property type="match status" value="2"/>
</dbReference>
<dbReference type="InterPro" id="IPR001387">
    <property type="entry name" value="Cro/C1-type_HTH"/>
</dbReference>
<dbReference type="PANTHER" id="PTHR44846">
    <property type="entry name" value="MANNOSYL-D-GLYCERATE TRANSPORT/METABOLISM SYSTEM REPRESSOR MNGR-RELATED"/>
    <property type="match status" value="1"/>
</dbReference>
<dbReference type="AlphaFoldDB" id="A0A839RWE1"/>
<dbReference type="SUPFAM" id="SSF46785">
    <property type="entry name" value="Winged helix' DNA-binding domain"/>
    <property type="match status" value="1"/>
</dbReference>
<evidence type="ECO:0000256" key="2">
    <source>
        <dbReference type="ARBA" id="ARBA00023125"/>
    </source>
</evidence>
<dbReference type="Proteomes" id="UP000550714">
    <property type="component" value="Unassembled WGS sequence"/>
</dbReference>
<keyword evidence="3" id="KW-0804">Transcription</keyword>
<organism evidence="7 8">
    <name type="scientific">Prauserella isguenensis</name>
    <dbReference type="NCBI Taxonomy" id="1470180"/>
    <lineage>
        <taxon>Bacteria</taxon>
        <taxon>Bacillati</taxon>
        <taxon>Actinomycetota</taxon>
        <taxon>Actinomycetes</taxon>
        <taxon>Pseudonocardiales</taxon>
        <taxon>Pseudonocardiaceae</taxon>
        <taxon>Prauserella</taxon>
    </lineage>
</organism>
<dbReference type="Gene3D" id="1.10.260.40">
    <property type="entry name" value="lambda repressor-like DNA-binding domains"/>
    <property type="match status" value="1"/>
</dbReference>
<dbReference type="InterPro" id="IPR010982">
    <property type="entry name" value="Lambda_DNA-bd_dom_sf"/>
</dbReference>
<dbReference type="PROSITE" id="PS50943">
    <property type="entry name" value="HTH_CROC1"/>
    <property type="match status" value="1"/>
</dbReference>
<keyword evidence="8" id="KW-1185">Reference proteome</keyword>
<dbReference type="InterPro" id="IPR036390">
    <property type="entry name" value="WH_DNA-bd_sf"/>
</dbReference>
<dbReference type="SMART" id="SM00345">
    <property type="entry name" value="HTH_GNTR"/>
    <property type="match status" value="1"/>
</dbReference>
<keyword evidence="1" id="KW-0805">Transcription regulation</keyword>
<feature type="domain" description="HTH gntR-type" evidence="6">
    <location>
        <begin position="185"/>
        <end position="253"/>
    </location>
</feature>
<accession>A0A839RWE1</accession>
<dbReference type="InterPro" id="IPR036388">
    <property type="entry name" value="WH-like_DNA-bd_sf"/>
</dbReference>
<feature type="region of interest" description="Disordered" evidence="4">
    <location>
        <begin position="168"/>
        <end position="188"/>
    </location>
</feature>
<dbReference type="GO" id="GO:0003700">
    <property type="term" value="F:DNA-binding transcription factor activity"/>
    <property type="evidence" value="ECO:0007669"/>
    <property type="project" value="InterPro"/>
</dbReference>